<feature type="region of interest" description="Disordered" evidence="3">
    <location>
        <begin position="500"/>
        <end position="529"/>
    </location>
</feature>
<protein>
    <recommendedName>
        <fullName evidence="4">Arrestin C-terminal-like domain-containing protein</fullName>
    </recommendedName>
</protein>
<dbReference type="SMART" id="SM01017">
    <property type="entry name" value="Arrestin_C"/>
    <property type="match status" value="1"/>
</dbReference>
<dbReference type="Gene3D" id="2.60.40.640">
    <property type="match status" value="2"/>
</dbReference>
<dbReference type="Proteomes" id="UP000092444">
    <property type="component" value="Unassembled WGS sequence"/>
</dbReference>
<evidence type="ECO:0000256" key="3">
    <source>
        <dbReference type="SAM" id="MobiDB-lite"/>
    </source>
</evidence>
<dbReference type="InterPro" id="IPR011021">
    <property type="entry name" value="Arrestin-like_N"/>
</dbReference>
<dbReference type="Pfam" id="PF02752">
    <property type="entry name" value="Arrestin_C"/>
    <property type="match status" value="1"/>
</dbReference>
<dbReference type="InterPro" id="IPR014756">
    <property type="entry name" value="Ig_E-set"/>
</dbReference>
<accession>A0A1B0G5D9</accession>
<evidence type="ECO:0000259" key="4">
    <source>
        <dbReference type="SMART" id="SM01017"/>
    </source>
</evidence>
<dbReference type="EnsemblMetazoa" id="GMOY008535-RA">
    <property type="protein sequence ID" value="GMOY008535-PA"/>
    <property type="gene ID" value="GMOY008535"/>
</dbReference>
<evidence type="ECO:0000256" key="2">
    <source>
        <dbReference type="ARBA" id="ARBA00022606"/>
    </source>
</evidence>
<feature type="region of interest" description="Disordered" evidence="3">
    <location>
        <begin position="307"/>
        <end position="374"/>
    </location>
</feature>
<keyword evidence="6" id="KW-1185">Reference proteome</keyword>
<dbReference type="PANTHER" id="PTHR11188:SF167">
    <property type="entry name" value="ARRESTIN C-TERMINAL-LIKE DOMAIN-CONTAINING PROTEIN-RELATED"/>
    <property type="match status" value="1"/>
</dbReference>
<dbReference type="Pfam" id="PF00339">
    <property type="entry name" value="Arrestin_N"/>
    <property type="match status" value="1"/>
</dbReference>
<dbReference type="PANTHER" id="PTHR11188">
    <property type="entry name" value="ARRESTIN DOMAIN CONTAINING PROTEIN"/>
    <property type="match status" value="1"/>
</dbReference>
<reference evidence="5" key="1">
    <citation type="submission" date="2020-05" db="UniProtKB">
        <authorList>
            <consortium name="EnsemblMetazoa"/>
        </authorList>
    </citation>
    <scope>IDENTIFICATION</scope>
    <source>
        <strain evidence="5">Yale</strain>
    </source>
</reference>
<dbReference type="EMBL" id="CCAG010008548">
    <property type="status" value="NOT_ANNOTATED_CDS"/>
    <property type="molecule type" value="Genomic_DNA"/>
</dbReference>
<dbReference type="SUPFAM" id="SSF81296">
    <property type="entry name" value="E set domains"/>
    <property type="match status" value="2"/>
</dbReference>
<feature type="compositionally biased region" description="Low complexity" evidence="3">
    <location>
        <begin position="347"/>
        <end position="374"/>
    </location>
</feature>
<dbReference type="PhylomeDB" id="A0A1B0G5D9"/>
<name>A0A1B0G5D9_GLOMM</name>
<keyword evidence="2" id="KW-0716">Sensory transduction</keyword>
<dbReference type="GO" id="GO:0015031">
    <property type="term" value="P:protein transport"/>
    <property type="evidence" value="ECO:0007669"/>
    <property type="project" value="TreeGrafter"/>
</dbReference>
<sequence length="529" mass="57903">MESERLRITLDRPDKIYYAGQTVKGEICLNLTKRTKIRAIKVQSTGKAKCKWMEILRKNSNDSNRSLFYTSKEIFAYNEMCLPAFDPQGLELNSGEHVFDFSFTLATHLPSAFKGNYGAIKHKMCIIIQRPWAFDERHVIPLMVIKNMPLPLGYRLHPTPLEKQITKTISLFGTRPITMLALLPEEFAVRGEPMRICVTVINNSNTNVEKLRFCILQYINYHSFLPVRRQKTEIITIATKETGAVQKKSERSFAHELIIPLTAQPTDHELSDAINISYELRVEAVLRGLFKNLVLNLPFKLYSNELGESRERPRPLTSGNGDYIPALGNGAGNPFEPDLEDTIGSPTHSSQRGESSESSSMNSTTTDSSAATLSPAVGGTVLSYTSDSSSMCNNTSTRASLRSSNVPYLRYWSSSPPYAVSDSPRHNLLTRRESGASRGNTHFTHCPAVSEAVAVAAAVAAAANDSTLMQAAAAAANDTAIMNAAAAAAAVSFLNSRSSQGAQELPPSYEELFGNASAPPVSTPSEAAK</sequence>
<evidence type="ECO:0000313" key="6">
    <source>
        <dbReference type="Proteomes" id="UP000092444"/>
    </source>
</evidence>
<organism evidence="5 6">
    <name type="scientific">Glossina morsitans morsitans</name>
    <name type="common">Savannah tsetse fly</name>
    <dbReference type="NCBI Taxonomy" id="37546"/>
    <lineage>
        <taxon>Eukaryota</taxon>
        <taxon>Metazoa</taxon>
        <taxon>Ecdysozoa</taxon>
        <taxon>Arthropoda</taxon>
        <taxon>Hexapoda</taxon>
        <taxon>Insecta</taxon>
        <taxon>Pterygota</taxon>
        <taxon>Neoptera</taxon>
        <taxon>Endopterygota</taxon>
        <taxon>Diptera</taxon>
        <taxon>Brachycera</taxon>
        <taxon>Muscomorpha</taxon>
        <taxon>Hippoboscoidea</taxon>
        <taxon>Glossinidae</taxon>
        <taxon>Glossina</taxon>
    </lineage>
</organism>
<comment type="similarity">
    <text evidence="1">Belongs to the arrestin family.</text>
</comment>
<dbReference type="InterPro" id="IPR014752">
    <property type="entry name" value="Arrestin-like_C"/>
</dbReference>
<evidence type="ECO:0000256" key="1">
    <source>
        <dbReference type="ARBA" id="ARBA00005298"/>
    </source>
</evidence>
<dbReference type="AlphaFoldDB" id="A0A1B0G5D9"/>
<dbReference type="GO" id="GO:0005737">
    <property type="term" value="C:cytoplasm"/>
    <property type="evidence" value="ECO:0007669"/>
    <property type="project" value="TreeGrafter"/>
</dbReference>
<dbReference type="VEuPathDB" id="VectorBase:GMOY008535"/>
<dbReference type="InterPro" id="IPR011022">
    <property type="entry name" value="Arrestin_C-like"/>
</dbReference>
<evidence type="ECO:0000313" key="5">
    <source>
        <dbReference type="EnsemblMetazoa" id="GMOY008535-PA"/>
    </source>
</evidence>
<dbReference type="STRING" id="37546.A0A1B0G5D9"/>
<feature type="domain" description="Arrestin C-terminal-like" evidence="4">
    <location>
        <begin position="173"/>
        <end position="306"/>
    </location>
</feature>
<dbReference type="InterPro" id="IPR050357">
    <property type="entry name" value="Arrestin_domain-protein"/>
</dbReference>
<proteinExistence type="inferred from homology"/>